<proteinExistence type="predicted"/>
<reference evidence="1 2" key="1">
    <citation type="journal article" date="2016" name="Nat. Commun.">
        <title>Ectomycorrhizal ecology is imprinted in the genome of the dominant symbiotic fungus Cenococcum geophilum.</title>
        <authorList>
            <consortium name="DOE Joint Genome Institute"/>
            <person name="Peter M."/>
            <person name="Kohler A."/>
            <person name="Ohm R.A."/>
            <person name="Kuo A."/>
            <person name="Krutzmann J."/>
            <person name="Morin E."/>
            <person name="Arend M."/>
            <person name="Barry K.W."/>
            <person name="Binder M."/>
            <person name="Choi C."/>
            <person name="Clum A."/>
            <person name="Copeland A."/>
            <person name="Grisel N."/>
            <person name="Haridas S."/>
            <person name="Kipfer T."/>
            <person name="LaButti K."/>
            <person name="Lindquist E."/>
            <person name="Lipzen A."/>
            <person name="Maire R."/>
            <person name="Meier B."/>
            <person name="Mihaltcheva S."/>
            <person name="Molinier V."/>
            <person name="Murat C."/>
            <person name="Poggeler S."/>
            <person name="Quandt C.A."/>
            <person name="Sperisen C."/>
            <person name="Tritt A."/>
            <person name="Tisserant E."/>
            <person name="Crous P.W."/>
            <person name="Henrissat B."/>
            <person name="Nehls U."/>
            <person name="Egli S."/>
            <person name="Spatafora J.W."/>
            <person name="Grigoriev I.V."/>
            <person name="Martin F.M."/>
        </authorList>
    </citation>
    <scope>NUCLEOTIDE SEQUENCE [LARGE SCALE GENOMIC DNA]</scope>
    <source>
        <strain evidence="1 2">CBS 207.34</strain>
    </source>
</reference>
<organism evidence="1 2">
    <name type="scientific">Glonium stellatum</name>
    <dbReference type="NCBI Taxonomy" id="574774"/>
    <lineage>
        <taxon>Eukaryota</taxon>
        <taxon>Fungi</taxon>
        <taxon>Dikarya</taxon>
        <taxon>Ascomycota</taxon>
        <taxon>Pezizomycotina</taxon>
        <taxon>Dothideomycetes</taxon>
        <taxon>Pleosporomycetidae</taxon>
        <taxon>Gloniales</taxon>
        <taxon>Gloniaceae</taxon>
        <taxon>Glonium</taxon>
    </lineage>
</organism>
<name>A0A8E2F1R1_9PEZI</name>
<dbReference type="AlphaFoldDB" id="A0A8E2F1R1"/>
<dbReference type="Proteomes" id="UP000250140">
    <property type="component" value="Unassembled WGS sequence"/>
</dbReference>
<evidence type="ECO:0000313" key="2">
    <source>
        <dbReference type="Proteomes" id="UP000250140"/>
    </source>
</evidence>
<keyword evidence="2" id="KW-1185">Reference proteome</keyword>
<dbReference type="EMBL" id="KV749615">
    <property type="protein sequence ID" value="OCL08685.1"/>
    <property type="molecule type" value="Genomic_DNA"/>
</dbReference>
<accession>A0A8E2F1R1</accession>
<evidence type="ECO:0000313" key="1">
    <source>
        <dbReference type="EMBL" id="OCL08685.1"/>
    </source>
</evidence>
<sequence length="118" mass="11954">MQLRIDGAAGAAAVAAVAAVAGGEGSLGGLAGFAGFAGHSLGLAGSRWVFVGSGFAWRRPLARKLHPFLDIPSLVPPTQTPSSLVLVIILTARPAAVIPLPPSRSYLAHQSHTRSPLG</sequence>
<protein>
    <submittedName>
        <fullName evidence="1">Uncharacterized protein</fullName>
    </submittedName>
</protein>
<gene>
    <name evidence="1" type="ORF">AOQ84DRAFT_36322</name>
</gene>